<accession>A0A2V3PUN9</accession>
<evidence type="ECO:0000256" key="9">
    <source>
        <dbReference type="ARBA" id="ARBA00023136"/>
    </source>
</evidence>
<keyword evidence="7 11" id="KW-0573">Peptidoglycan synthesis</keyword>
<dbReference type="GO" id="GO:0008955">
    <property type="term" value="F:peptidoglycan glycosyltransferase activity"/>
    <property type="evidence" value="ECO:0007669"/>
    <property type="project" value="UniProtKB-UniRule"/>
</dbReference>
<keyword evidence="6 11" id="KW-0133">Cell shape</keyword>
<reference evidence="13 14" key="1">
    <citation type="submission" date="2018-03" db="EMBL/GenBank/DDBJ databases">
        <title>Genomic Encyclopedia of Archaeal and Bacterial Type Strains, Phase II (KMG-II): from individual species to whole genera.</title>
        <authorList>
            <person name="Goeker M."/>
        </authorList>
    </citation>
    <scope>NUCLEOTIDE SEQUENCE [LARGE SCALE GENOMIC DNA]</scope>
    <source>
        <strain evidence="13 14">DSM 100214</strain>
    </source>
</reference>
<dbReference type="Gene3D" id="1.10.3810.10">
    <property type="entry name" value="Biosynthetic peptidoglycan transglycosylase-like"/>
    <property type="match status" value="1"/>
</dbReference>
<dbReference type="GO" id="GO:0071555">
    <property type="term" value="P:cell wall organization"/>
    <property type="evidence" value="ECO:0007669"/>
    <property type="project" value="UniProtKB-KW"/>
</dbReference>
<comment type="caution">
    <text evidence="13">The sequence shown here is derived from an EMBL/GenBank/DDBJ whole genome shotgun (WGS) entry which is preliminary data.</text>
</comment>
<dbReference type="HAMAP" id="MF_00766">
    <property type="entry name" value="PGT_MtgA"/>
    <property type="match status" value="1"/>
</dbReference>
<comment type="similarity">
    <text evidence="11">Belongs to the glycosyltransferase 51 family.</text>
</comment>
<dbReference type="PANTHER" id="PTHR30400">
    <property type="entry name" value="MONOFUNCTIONAL BIOSYNTHETIC PEPTIDOGLYCAN TRANSGLYCOSYLASE"/>
    <property type="match status" value="1"/>
</dbReference>
<dbReference type="EMBL" id="QICL01000002">
    <property type="protein sequence ID" value="PXV68004.1"/>
    <property type="molecule type" value="Genomic_DNA"/>
</dbReference>
<dbReference type="PANTHER" id="PTHR30400:SF0">
    <property type="entry name" value="BIOSYNTHETIC PEPTIDOGLYCAN TRANSGLYCOSYLASE"/>
    <property type="match status" value="1"/>
</dbReference>
<dbReference type="NCBIfam" id="TIGR02070">
    <property type="entry name" value="mono_pep_trsgly"/>
    <property type="match status" value="1"/>
</dbReference>
<keyword evidence="10 11" id="KW-0961">Cell wall biogenesis/degradation</keyword>
<comment type="subcellular location">
    <subcellularLocation>
        <location evidence="11">Cell membrane</location>
        <topology evidence="11">Single-pass membrane protein</topology>
    </subcellularLocation>
</comment>
<dbReference type="GO" id="GO:0016763">
    <property type="term" value="F:pentosyltransferase activity"/>
    <property type="evidence" value="ECO:0007669"/>
    <property type="project" value="InterPro"/>
</dbReference>
<feature type="domain" description="Glycosyl transferase family 51" evidence="12">
    <location>
        <begin position="52"/>
        <end position="217"/>
    </location>
</feature>
<evidence type="ECO:0000256" key="7">
    <source>
        <dbReference type="ARBA" id="ARBA00022984"/>
    </source>
</evidence>
<evidence type="ECO:0000256" key="2">
    <source>
        <dbReference type="ARBA" id="ARBA00022519"/>
    </source>
</evidence>
<evidence type="ECO:0000256" key="8">
    <source>
        <dbReference type="ARBA" id="ARBA00022989"/>
    </source>
</evidence>
<evidence type="ECO:0000256" key="6">
    <source>
        <dbReference type="ARBA" id="ARBA00022960"/>
    </source>
</evidence>
<dbReference type="InterPro" id="IPR023346">
    <property type="entry name" value="Lysozyme-like_dom_sf"/>
</dbReference>
<proteinExistence type="inferred from homology"/>
<dbReference type="InterPro" id="IPR036950">
    <property type="entry name" value="PBP_transglycosylase"/>
</dbReference>
<comment type="catalytic activity">
    <reaction evidence="11">
        <text>[GlcNAc-(1-&gt;4)-Mur2Ac(oyl-L-Ala-gamma-D-Glu-L-Lys-D-Ala-D-Ala)](n)-di-trans,octa-cis-undecaprenyl diphosphate + beta-D-GlcNAc-(1-&gt;4)-Mur2Ac(oyl-L-Ala-gamma-D-Glu-L-Lys-D-Ala-D-Ala)-di-trans,octa-cis-undecaprenyl diphosphate = [GlcNAc-(1-&gt;4)-Mur2Ac(oyl-L-Ala-gamma-D-Glu-L-Lys-D-Ala-D-Ala)](n+1)-di-trans,octa-cis-undecaprenyl diphosphate + di-trans,octa-cis-undecaprenyl diphosphate + H(+)</text>
        <dbReference type="Rhea" id="RHEA:23708"/>
        <dbReference type="Rhea" id="RHEA-COMP:9602"/>
        <dbReference type="Rhea" id="RHEA-COMP:9603"/>
        <dbReference type="ChEBI" id="CHEBI:15378"/>
        <dbReference type="ChEBI" id="CHEBI:58405"/>
        <dbReference type="ChEBI" id="CHEBI:60033"/>
        <dbReference type="ChEBI" id="CHEBI:78435"/>
        <dbReference type="EC" id="2.4.99.28"/>
    </reaction>
</comment>
<keyword evidence="9 11" id="KW-0472">Membrane</keyword>
<keyword evidence="8 11" id="KW-1133">Transmembrane helix</keyword>
<dbReference type="Proteomes" id="UP000247973">
    <property type="component" value="Unassembled WGS sequence"/>
</dbReference>
<dbReference type="RefSeq" id="WP_110309295.1">
    <property type="nucleotide sequence ID" value="NZ_QICL01000002.1"/>
</dbReference>
<gene>
    <name evidence="11" type="primary">mtgA</name>
    <name evidence="13" type="ORF">CLV62_10234</name>
</gene>
<dbReference type="GO" id="GO:0008360">
    <property type="term" value="P:regulation of cell shape"/>
    <property type="evidence" value="ECO:0007669"/>
    <property type="project" value="UniProtKB-KW"/>
</dbReference>
<dbReference type="InterPro" id="IPR011812">
    <property type="entry name" value="Pep_trsgly"/>
</dbReference>
<organism evidence="13 14">
    <name type="scientific">Dysgonomonas alginatilytica</name>
    <dbReference type="NCBI Taxonomy" id="1605892"/>
    <lineage>
        <taxon>Bacteria</taxon>
        <taxon>Pseudomonadati</taxon>
        <taxon>Bacteroidota</taxon>
        <taxon>Bacteroidia</taxon>
        <taxon>Bacteroidales</taxon>
        <taxon>Dysgonomonadaceae</taxon>
        <taxon>Dysgonomonas</taxon>
    </lineage>
</organism>
<evidence type="ECO:0000256" key="4">
    <source>
        <dbReference type="ARBA" id="ARBA00022679"/>
    </source>
</evidence>
<evidence type="ECO:0000256" key="3">
    <source>
        <dbReference type="ARBA" id="ARBA00022676"/>
    </source>
</evidence>
<keyword evidence="1 11" id="KW-1003">Cell membrane</keyword>
<protein>
    <recommendedName>
        <fullName evidence="11">Biosynthetic peptidoglycan transglycosylase</fullName>
        <ecNumber evidence="11">2.4.99.28</ecNumber>
    </recommendedName>
    <alternativeName>
        <fullName evidence="11">Glycan polymerase</fullName>
    </alternativeName>
    <alternativeName>
        <fullName evidence="11">Peptidoglycan glycosyltransferase MtgA</fullName>
        <shortName evidence="11">PGT</shortName>
    </alternativeName>
</protein>
<dbReference type="UniPathway" id="UPA00219"/>
<dbReference type="GO" id="GO:0009252">
    <property type="term" value="P:peptidoglycan biosynthetic process"/>
    <property type="evidence" value="ECO:0007669"/>
    <property type="project" value="UniProtKB-UniRule"/>
</dbReference>
<evidence type="ECO:0000256" key="11">
    <source>
        <dbReference type="HAMAP-Rule" id="MF_00766"/>
    </source>
</evidence>
<name>A0A2V3PUN9_9BACT</name>
<evidence type="ECO:0000256" key="1">
    <source>
        <dbReference type="ARBA" id="ARBA00022475"/>
    </source>
</evidence>
<keyword evidence="14" id="KW-1185">Reference proteome</keyword>
<keyword evidence="3 11" id="KW-0328">Glycosyltransferase</keyword>
<dbReference type="GO" id="GO:0005886">
    <property type="term" value="C:plasma membrane"/>
    <property type="evidence" value="ECO:0007669"/>
    <property type="project" value="UniProtKB-SubCell"/>
</dbReference>
<evidence type="ECO:0000259" key="12">
    <source>
        <dbReference type="Pfam" id="PF00912"/>
    </source>
</evidence>
<evidence type="ECO:0000313" key="13">
    <source>
        <dbReference type="EMBL" id="PXV68004.1"/>
    </source>
</evidence>
<evidence type="ECO:0000256" key="10">
    <source>
        <dbReference type="ARBA" id="ARBA00023316"/>
    </source>
</evidence>
<comment type="function">
    <text evidence="11">Peptidoglycan polymerase that catalyzes glycan chain elongation from lipid-linked precursors.</text>
</comment>
<evidence type="ECO:0000256" key="5">
    <source>
        <dbReference type="ARBA" id="ARBA00022692"/>
    </source>
</evidence>
<dbReference type="GO" id="GO:0009274">
    <property type="term" value="C:peptidoglycan-based cell wall"/>
    <property type="evidence" value="ECO:0007669"/>
    <property type="project" value="InterPro"/>
</dbReference>
<dbReference type="OrthoDB" id="9766909at2"/>
<keyword evidence="4 11" id="KW-0808">Transferase</keyword>
<dbReference type="Pfam" id="PF00912">
    <property type="entry name" value="Transgly"/>
    <property type="match status" value="1"/>
</dbReference>
<sequence length="226" mass="25900">MKRFWKWVRNIIICLFLLSILQVVIFKFVPVYYTPYMVSNNITQLFTEGKIECEHTWVPLDKISPKLPLAVVASEDNLFMDHSGFDFKQIEKAQDEAEKGKRLRGASTITQQTAKNAFLWHGKSYIRKGLEAYYAVLIEFIWGKKRIMEVYLNSIEMGENIYGAEAVAQKHFNKSANKLTAGECALIAATLPNPKRFNSAKPSNYIQKRKAKILSLMGKVPPVNFD</sequence>
<keyword evidence="5 11" id="KW-0812">Transmembrane</keyword>
<dbReference type="AlphaFoldDB" id="A0A2V3PUN9"/>
<evidence type="ECO:0000313" key="14">
    <source>
        <dbReference type="Proteomes" id="UP000247973"/>
    </source>
</evidence>
<keyword evidence="2" id="KW-0997">Cell inner membrane</keyword>
<dbReference type="EC" id="2.4.99.28" evidence="11"/>
<dbReference type="InterPro" id="IPR001264">
    <property type="entry name" value="Glyco_trans_51"/>
</dbReference>
<comment type="pathway">
    <text evidence="11">Cell wall biogenesis; peptidoglycan biosynthesis.</text>
</comment>
<dbReference type="SUPFAM" id="SSF53955">
    <property type="entry name" value="Lysozyme-like"/>
    <property type="match status" value="1"/>
</dbReference>